<evidence type="ECO:0000256" key="1">
    <source>
        <dbReference type="ARBA" id="ARBA00006115"/>
    </source>
</evidence>
<dbReference type="GO" id="GO:0005525">
    <property type="term" value="F:GTP binding"/>
    <property type="evidence" value="ECO:0007669"/>
    <property type="project" value="UniProtKB-KW"/>
</dbReference>
<evidence type="ECO:0000313" key="12">
    <source>
        <dbReference type="EMBL" id="ADE40209.1"/>
    </source>
</evidence>
<comment type="similarity">
    <text evidence="1 8">Belongs to the mannose-6-phosphate isomerase type 2 family.</text>
</comment>
<dbReference type="GO" id="GO:0000271">
    <property type="term" value="P:polysaccharide biosynthetic process"/>
    <property type="evidence" value="ECO:0007669"/>
    <property type="project" value="InterPro"/>
</dbReference>
<evidence type="ECO:0000256" key="5">
    <source>
        <dbReference type="ARBA" id="ARBA00022741"/>
    </source>
</evidence>
<dbReference type="eggNOG" id="COG0662">
    <property type="taxonomic scope" value="Bacteria"/>
</dbReference>
<dbReference type="FunFam" id="3.90.550.10:FF:000046">
    <property type="entry name" value="Mannose-1-phosphate guanylyltransferase (GDP)"/>
    <property type="match status" value="1"/>
</dbReference>
<dbReference type="CDD" id="cd02213">
    <property type="entry name" value="cupin_PMI_typeII_C"/>
    <property type="match status" value="1"/>
</dbReference>
<dbReference type="Gene3D" id="3.90.550.10">
    <property type="entry name" value="Spore Coat Polysaccharide Biosynthesis Protein SpsA, Chain A"/>
    <property type="match status" value="1"/>
</dbReference>
<dbReference type="GO" id="GO:0004475">
    <property type="term" value="F:mannose-1-phosphate guanylyltransferase (GTP) activity"/>
    <property type="evidence" value="ECO:0007669"/>
    <property type="project" value="UniProtKB-EC"/>
</dbReference>
<dbReference type="Pfam" id="PF00483">
    <property type="entry name" value="NTP_transferase"/>
    <property type="match status" value="1"/>
</dbReference>
<dbReference type="InterPro" id="IPR051161">
    <property type="entry name" value="Mannose-6P_isomerase_type2"/>
</dbReference>
<keyword evidence="12" id="KW-0413">Isomerase</keyword>
<dbReference type="KEGG" id="apb:SAR116_1966"/>
<accession>D5BN16</accession>
<reference evidence="12 13" key="1">
    <citation type="journal article" date="2010" name="J. Bacteriol.">
        <title>Complete genome sequence of "Candidatus Puniceispirillum marinum" IMCC1322, a representative of the SAR116 clade in the Alphaproteobacteria.</title>
        <authorList>
            <person name="Oh H.M."/>
            <person name="Kwon K.K."/>
            <person name="Kang I."/>
            <person name="Kang S.G."/>
            <person name="Lee J.H."/>
            <person name="Kim S.J."/>
            <person name="Cho J.C."/>
        </authorList>
    </citation>
    <scope>NUCLEOTIDE SEQUENCE [LARGE SCALE GENOMIC DNA]</scope>
    <source>
        <strain evidence="12 13">IMCC1322</strain>
    </source>
</reference>
<dbReference type="STRING" id="488538.SAR116_1966"/>
<evidence type="ECO:0000256" key="8">
    <source>
        <dbReference type="RuleBase" id="RU004190"/>
    </source>
</evidence>
<feature type="domain" description="MannoseP isomerase/GMP-like beta-helix" evidence="11">
    <location>
        <begin position="303"/>
        <end position="355"/>
    </location>
</feature>
<keyword evidence="13" id="KW-1185">Reference proteome</keyword>
<name>D5BN16_PUNMI</name>
<gene>
    <name evidence="12" type="ordered locus">SAR116_1966</name>
</gene>
<dbReference type="InterPro" id="IPR049577">
    <property type="entry name" value="GMPP_N"/>
</dbReference>
<dbReference type="Proteomes" id="UP000007460">
    <property type="component" value="Chromosome"/>
</dbReference>
<dbReference type="InterPro" id="IPR005835">
    <property type="entry name" value="NTP_transferase_dom"/>
</dbReference>
<dbReference type="EC" id="2.7.7.13" evidence="2"/>
<dbReference type="Gene3D" id="2.60.120.10">
    <property type="entry name" value="Jelly Rolls"/>
    <property type="match status" value="1"/>
</dbReference>
<dbReference type="InterPro" id="IPR054566">
    <property type="entry name" value="ManC/GMP-like_b-helix"/>
</dbReference>
<dbReference type="InterPro" id="IPR006375">
    <property type="entry name" value="Man1P_GuaTrfase/Man6P_Isoase"/>
</dbReference>
<evidence type="ECO:0000256" key="3">
    <source>
        <dbReference type="ARBA" id="ARBA00022679"/>
    </source>
</evidence>
<evidence type="ECO:0000313" key="13">
    <source>
        <dbReference type="Proteomes" id="UP000007460"/>
    </source>
</evidence>
<keyword evidence="5" id="KW-0547">Nucleotide-binding</keyword>
<keyword evidence="4 12" id="KW-0548">Nucleotidyltransferase</keyword>
<dbReference type="Pfam" id="PF01050">
    <property type="entry name" value="MannoseP_isomer"/>
    <property type="match status" value="1"/>
</dbReference>
<evidence type="ECO:0000259" key="9">
    <source>
        <dbReference type="Pfam" id="PF00483"/>
    </source>
</evidence>
<dbReference type="GO" id="GO:0009298">
    <property type="term" value="P:GDP-mannose biosynthetic process"/>
    <property type="evidence" value="ECO:0007669"/>
    <property type="project" value="TreeGrafter"/>
</dbReference>
<sequence>MRELNKIMSMIFPVILCGGVGSRLWPLSRKSLPKQFASIIGDQSLFHQAVSRTDRDVFAKPIIITSEDHRFLAQKQLRELGIDGSIILEPNGKNTAPAVFAAALHASRDQADALVLVMPSDHHIPDNDAFSQMVATGTIAAQDGAIVTFGVTPDRPETGYGYIETDMVGENPCRPVAAFHEKPDLAKAEAMLAAGNYLWNAGIFLFRADVMLALAAKFQPKMLASVHTSLDAAIEDHNFWHLDAEAWDAITPDSIDYAIMEKAEHIACVAFQGRWSDLGDWRAVVGEFDADADGNLVVGESSALDCNNSVLWSDAEGVHLVGLGLDNIIAVATDDAVMIAHADKSQDVRKIVTHLEDKGVSQATQHIKDYRPWGWFESLANMPGYQVKRLHVYPGATLSLQSHEHRSEHWVVVDGTATIQIEDDIKSVASNESVYIHVGQKHRLANDTEAPLTVIEVQTGSYLGEDDIIRYEDMYNR</sequence>
<dbReference type="InterPro" id="IPR014710">
    <property type="entry name" value="RmlC-like_jellyroll"/>
</dbReference>
<dbReference type="eggNOG" id="COG0836">
    <property type="taxonomic scope" value="Bacteria"/>
</dbReference>
<dbReference type="PANTHER" id="PTHR46390:SF1">
    <property type="entry name" value="MANNOSE-1-PHOSPHATE GUANYLYLTRANSFERASE"/>
    <property type="match status" value="1"/>
</dbReference>
<evidence type="ECO:0000256" key="7">
    <source>
        <dbReference type="ARBA" id="ARBA00047343"/>
    </source>
</evidence>
<dbReference type="Pfam" id="PF22640">
    <property type="entry name" value="ManC_GMP_beta-helix"/>
    <property type="match status" value="1"/>
</dbReference>
<dbReference type="SUPFAM" id="SSF51182">
    <property type="entry name" value="RmlC-like cupins"/>
    <property type="match status" value="1"/>
</dbReference>
<dbReference type="SUPFAM" id="SSF53448">
    <property type="entry name" value="Nucleotide-diphospho-sugar transferases"/>
    <property type="match status" value="1"/>
</dbReference>
<dbReference type="EMBL" id="CP001751">
    <property type="protein sequence ID" value="ADE40209.1"/>
    <property type="molecule type" value="Genomic_DNA"/>
</dbReference>
<evidence type="ECO:0000256" key="2">
    <source>
        <dbReference type="ARBA" id="ARBA00012387"/>
    </source>
</evidence>
<dbReference type="FunFam" id="2.60.120.10:FF:000032">
    <property type="entry name" value="Mannose-1-phosphate guanylyltransferase/mannose-6-phosphate isomerase"/>
    <property type="match status" value="1"/>
</dbReference>
<proteinExistence type="inferred from homology"/>
<protein>
    <recommendedName>
        <fullName evidence="2">mannose-1-phosphate guanylyltransferase</fullName>
        <ecNumber evidence="2">2.7.7.13</ecNumber>
    </recommendedName>
</protein>
<dbReference type="AlphaFoldDB" id="D5BN16"/>
<dbReference type="PANTHER" id="PTHR46390">
    <property type="entry name" value="MANNOSE-1-PHOSPHATE GUANYLYLTRANSFERASE"/>
    <property type="match status" value="1"/>
</dbReference>
<dbReference type="InterPro" id="IPR029044">
    <property type="entry name" value="Nucleotide-diphossugar_trans"/>
</dbReference>
<feature type="domain" description="Nucleotidyl transferase" evidence="9">
    <location>
        <begin position="13"/>
        <end position="287"/>
    </location>
</feature>
<dbReference type="InterPro" id="IPR001538">
    <property type="entry name" value="Man6P_isomerase-2_C"/>
</dbReference>
<keyword evidence="6" id="KW-0342">GTP-binding</keyword>
<dbReference type="InterPro" id="IPR011051">
    <property type="entry name" value="RmlC_Cupin_sf"/>
</dbReference>
<feature type="domain" description="Mannose-6-phosphate isomerase type II C-terminal" evidence="10">
    <location>
        <begin position="361"/>
        <end position="473"/>
    </location>
</feature>
<keyword evidence="3 12" id="KW-0808">Transferase</keyword>
<dbReference type="HOGENOM" id="CLU_035527_1_0_5"/>
<organism evidence="12 13">
    <name type="scientific">Puniceispirillum marinum (strain IMCC1322)</name>
    <dbReference type="NCBI Taxonomy" id="488538"/>
    <lineage>
        <taxon>Bacteria</taxon>
        <taxon>Pseudomonadati</taxon>
        <taxon>Pseudomonadota</taxon>
        <taxon>Alphaproteobacteria</taxon>
        <taxon>Candidatus Puniceispirillales</taxon>
        <taxon>Candidatus Puniceispirillaceae</taxon>
        <taxon>Candidatus Puniceispirillum</taxon>
    </lineage>
</organism>
<dbReference type="GO" id="GO:0016853">
    <property type="term" value="F:isomerase activity"/>
    <property type="evidence" value="ECO:0007669"/>
    <property type="project" value="UniProtKB-KW"/>
</dbReference>
<dbReference type="NCBIfam" id="TIGR01479">
    <property type="entry name" value="GMP_PMI"/>
    <property type="match status" value="1"/>
</dbReference>
<evidence type="ECO:0000256" key="4">
    <source>
        <dbReference type="ARBA" id="ARBA00022695"/>
    </source>
</evidence>
<evidence type="ECO:0000259" key="10">
    <source>
        <dbReference type="Pfam" id="PF01050"/>
    </source>
</evidence>
<dbReference type="CDD" id="cd02509">
    <property type="entry name" value="GDP-M1P_Guanylyltransferase"/>
    <property type="match status" value="1"/>
</dbReference>
<evidence type="ECO:0000259" key="11">
    <source>
        <dbReference type="Pfam" id="PF22640"/>
    </source>
</evidence>
<comment type="catalytic activity">
    <reaction evidence="7">
        <text>alpha-D-mannose 1-phosphate + GTP + H(+) = GDP-alpha-D-mannose + diphosphate</text>
        <dbReference type="Rhea" id="RHEA:15229"/>
        <dbReference type="ChEBI" id="CHEBI:15378"/>
        <dbReference type="ChEBI" id="CHEBI:33019"/>
        <dbReference type="ChEBI" id="CHEBI:37565"/>
        <dbReference type="ChEBI" id="CHEBI:57527"/>
        <dbReference type="ChEBI" id="CHEBI:58409"/>
        <dbReference type="EC" id="2.7.7.13"/>
    </reaction>
</comment>
<evidence type="ECO:0000256" key="6">
    <source>
        <dbReference type="ARBA" id="ARBA00023134"/>
    </source>
</evidence>